<organism evidence="2">
    <name type="scientific">Anguilla anguilla</name>
    <name type="common">European freshwater eel</name>
    <name type="synonym">Muraena anguilla</name>
    <dbReference type="NCBI Taxonomy" id="7936"/>
    <lineage>
        <taxon>Eukaryota</taxon>
        <taxon>Metazoa</taxon>
        <taxon>Chordata</taxon>
        <taxon>Craniata</taxon>
        <taxon>Vertebrata</taxon>
        <taxon>Euteleostomi</taxon>
        <taxon>Actinopterygii</taxon>
        <taxon>Neopterygii</taxon>
        <taxon>Teleostei</taxon>
        <taxon>Anguilliformes</taxon>
        <taxon>Anguillidae</taxon>
        <taxon>Anguilla</taxon>
    </lineage>
</organism>
<proteinExistence type="predicted"/>
<protein>
    <submittedName>
        <fullName evidence="2">Uncharacterized protein</fullName>
    </submittedName>
</protein>
<name>A0A0E9PC04_ANGAN</name>
<evidence type="ECO:0000256" key="1">
    <source>
        <dbReference type="SAM" id="MobiDB-lite"/>
    </source>
</evidence>
<dbReference type="AlphaFoldDB" id="A0A0E9PC04"/>
<reference evidence="2" key="1">
    <citation type="submission" date="2014-11" db="EMBL/GenBank/DDBJ databases">
        <authorList>
            <person name="Amaro Gonzalez C."/>
        </authorList>
    </citation>
    <scope>NUCLEOTIDE SEQUENCE</scope>
</reference>
<reference evidence="2" key="2">
    <citation type="journal article" date="2015" name="Fish Shellfish Immunol.">
        <title>Early steps in the European eel (Anguilla anguilla)-Vibrio vulnificus interaction in the gills: Role of the RtxA13 toxin.</title>
        <authorList>
            <person name="Callol A."/>
            <person name="Pajuelo D."/>
            <person name="Ebbesson L."/>
            <person name="Teles M."/>
            <person name="MacKenzie S."/>
            <person name="Amaro C."/>
        </authorList>
    </citation>
    <scope>NUCLEOTIDE SEQUENCE</scope>
</reference>
<feature type="compositionally biased region" description="Basic and acidic residues" evidence="1">
    <location>
        <begin position="28"/>
        <end position="40"/>
    </location>
</feature>
<evidence type="ECO:0000313" key="2">
    <source>
        <dbReference type="EMBL" id="JAH02064.1"/>
    </source>
</evidence>
<feature type="region of interest" description="Disordered" evidence="1">
    <location>
        <begin position="1"/>
        <end position="40"/>
    </location>
</feature>
<feature type="compositionally biased region" description="Basic residues" evidence="1">
    <location>
        <begin position="9"/>
        <end position="27"/>
    </location>
</feature>
<accession>A0A0E9PC04</accession>
<dbReference type="EMBL" id="GBXM01106513">
    <property type="protein sequence ID" value="JAH02064.1"/>
    <property type="molecule type" value="Transcribed_RNA"/>
</dbReference>
<sequence>MFIDVQKQRIQHCRRWQGSGRGRRRQMKEHDDSQREPRHG</sequence>